<comment type="caution">
    <text evidence="4">The sequence shown here is derived from an EMBL/GenBank/DDBJ whole genome shotgun (WGS) entry which is preliminary data.</text>
</comment>
<dbReference type="Proteomes" id="UP001203297">
    <property type="component" value="Unassembled WGS sequence"/>
</dbReference>
<evidence type="ECO:0000256" key="1">
    <source>
        <dbReference type="SAM" id="MobiDB-lite"/>
    </source>
</evidence>
<sequence>MMIMRSSLSTRTPSLLTLTTTSLLFLAGSSIAQINSPDCSLAWKWSFNSLGQNACTVAAYLMATCNGGAFTISALQPGYSYTGPSGIDDGNLCKCNTITYSLISACDACQGETWTPWTEYSFNCTKVMPPSTFPNAVPSGTRVPQWALLDITPENSWNASTSFTIGDTPEIAPGAILSPSGSSTSSPSISSSTSSSRISSTSTIIVVPTPTPAPSGSGVVGGIAAIAIAGLAVFFWQRRRKPQAPSSAFAGEGTSGVRPHSSYYQAPPPPMGEFRPPMSDDGTFVTPGTPPMKIYDPNDPTTFPGYQPSSEAAHVPYIGNGNGNGSGTFNSVNTLANMQTSRPQGGGGGYHGLPTV</sequence>
<protein>
    <submittedName>
        <fullName evidence="4">Uncharacterized protein</fullName>
    </submittedName>
</protein>
<reference evidence="4" key="1">
    <citation type="journal article" date="2022" name="New Phytol.">
        <title>Evolutionary transition to the ectomycorrhizal habit in the genomes of a hyperdiverse lineage of mushroom-forming fungi.</title>
        <authorList>
            <person name="Looney B."/>
            <person name="Miyauchi S."/>
            <person name="Morin E."/>
            <person name="Drula E."/>
            <person name="Courty P.E."/>
            <person name="Kohler A."/>
            <person name="Kuo A."/>
            <person name="LaButti K."/>
            <person name="Pangilinan J."/>
            <person name="Lipzen A."/>
            <person name="Riley R."/>
            <person name="Andreopoulos W."/>
            <person name="He G."/>
            <person name="Johnson J."/>
            <person name="Nolan M."/>
            <person name="Tritt A."/>
            <person name="Barry K.W."/>
            <person name="Grigoriev I.V."/>
            <person name="Nagy L.G."/>
            <person name="Hibbett D."/>
            <person name="Henrissat B."/>
            <person name="Matheny P.B."/>
            <person name="Labbe J."/>
            <person name="Martin F.M."/>
        </authorList>
    </citation>
    <scope>NUCLEOTIDE SEQUENCE</scope>
    <source>
        <strain evidence="4">BPL690</strain>
    </source>
</reference>
<evidence type="ECO:0000313" key="5">
    <source>
        <dbReference type="Proteomes" id="UP001203297"/>
    </source>
</evidence>
<gene>
    <name evidence="4" type="ORF">B0F90DRAFT_1713185</name>
</gene>
<keyword evidence="5" id="KW-1185">Reference proteome</keyword>
<feature type="region of interest" description="Disordered" evidence="1">
    <location>
        <begin position="174"/>
        <end position="196"/>
    </location>
</feature>
<feature type="transmembrane region" description="Helical" evidence="2">
    <location>
        <begin position="218"/>
        <end position="236"/>
    </location>
</feature>
<dbReference type="AlphaFoldDB" id="A0AAD4M652"/>
<evidence type="ECO:0000313" key="4">
    <source>
        <dbReference type="EMBL" id="KAI0302878.1"/>
    </source>
</evidence>
<feature type="chain" id="PRO_5042002000" evidence="3">
    <location>
        <begin position="33"/>
        <end position="356"/>
    </location>
</feature>
<proteinExistence type="predicted"/>
<accession>A0AAD4M652</accession>
<dbReference type="EMBL" id="WTXG01000010">
    <property type="protein sequence ID" value="KAI0302878.1"/>
    <property type="molecule type" value="Genomic_DNA"/>
</dbReference>
<evidence type="ECO:0000256" key="2">
    <source>
        <dbReference type="SAM" id="Phobius"/>
    </source>
</evidence>
<keyword evidence="2" id="KW-0472">Membrane</keyword>
<keyword evidence="2" id="KW-0812">Transmembrane</keyword>
<feature type="compositionally biased region" description="Low complexity" evidence="1">
    <location>
        <begin position="178"/>
        <end position="196"/>
    </location>
</feature>
<keyword evidence="2" id="KW-1133">Transmembrane helix</keyword>
<organism evidence="4 5">
    <name type="scientific">Multifurca ochricompacta</name>
    <dbReference type="NCBI Taxonomy" id="376703"/>
    <lineage>
        <taxon>Eukaryota</taxon>
        <taxon>Fungi</taxon>
        <taxon>Dikarya</taxon>
        <taxon>Basidiomycota</taxon>
        <taxon>Agaricomycotina</taxon>
        <taxon>Agaricomycetes</taxon>
        <taxon>Russulales</taxon>
        <taxon>Russulaceae</taxon>
        <taxon>Multifurca</taxon>
    </lineage>
</organism>
<feature type="signal peptide" evidence="3">
    <location>
        <begin position="1"/>
        <end position="32"/>
    </location>
</feature>
<name>A0AAD4M652_9AGAM</name>
<evidence type="ECO:0000256" key="3">
    <source>
        <dbReference type="SAM" id="SignalP"/>
    </source>
</evidence>
<keyword evidence="3" id="KW-0732">Signal</keyword>